<dbReference type="SFLD" id="SFLDG00358">
    <property type="entry name" value="Main_(cytGST)"/>
    <property type="match status" value="1"/>
</dbReference>
<sequence length="199" mass="22246">MKLYFAPGTCALAPHIALEWASANYDTQGVKLGDPVYLKVNPLGAVPALEDGNRLMTQADAILKYIAEKYPEAELAAQGTIDSNYELDKWLAFLTGDLHPAFYPYFSPGRYTVDESEEAYAKVRQAGSLLIAKFLTHLDHHMKGKNHIALGKRTIADPYAFAMLRWAQPLDQYPELKRFFDSMMEDTGVIAALKMQGIK</sequence>
<dbReference type="Pfam" id="PF00043">
    <property type="entry name" value="GST_C"/>
    <property type="match status" value="1"/>
</dbReference>
<evidence type="ECO:0000259" key="3">
    <source>
        <dbReference type="PROSITE" id="PS50405"/>
    </source>
</evidence>
<dbReference type="CDD" id="cd03057">
    <property type="entry name" value="GST_N_Beta"/>
    <property type="match status" value="1"/>
</dbReference>
<dbReference type="InterPro" id="IPR036282">
    <property type="entry name" value="Glutathione-S-Trfase_C_sf"/>
</dbReference>
<dbReference type="InterPro" id="IPR010987">
    <property type="entry name" value="Glutathione-S-Trfase_C-like"/>
</dbReference>
<evidence type="ECO:0000313" key="4">
    <source>
        <dbReference type="EMBL" id="ROS00254.1"/>
    </source>
</evidence>
<dbReference type="SUPFAM" id="SSF47616">
    <property type="entry name" value="GST C-terminal domain-like"/>
    <property type="match status" value="1"/>
</dbReference>
<organism evidence="4 5">
    <name type="scientific">Sinobacterium caligoides</name>
    <dbReference type="NCBI Taxonomy" id="933926"/>
    <lineage>
        <taxon>Bacteria</taxon>
        <taxon>Pseudomonadati</taxon>
        <taxon>Pseudomonadota</taxon>
        <taxon>Gammaproteobacteria</taxon>
        <taxon>Cellvibrionales</taxon>
        <taxon>Spongiibacteraceae</taxon>
        <taxon>Sinobacterium</taxon>
    </lineage>
</organism>
<evidence type="ECO:0000259" key="2">
    <source>
        <dbReference type="PROSITE" id="PS50404"/>
    </source>
</evidence>
<dbReference type="OrthoDB" id="9810080at2"/>
<dbReference type="Proteomes" id="UP000275394">
    <property type="component" value="Unassembled WGS sequence"/>
</dbReference>
<dbReference type="PANTHER" id="PTHR44051:SF8">
    <property type="entry name" value="GLUTATHIONE S-TRANSFERASE GSTA"/>
    <property type="match status" value="1"/>
</dbReference>
<proteinExistence type="inferred from homology"/>
<accession>A0A3N2DKC9</accession>
<feature type="domain" description="GST C-terminal" evidence="3">
    <location>
        <begin position="80"/>
        <end position="199"/>
    </location>
</feature>
<dbReference type="PROSITE" id="PS50404">
    <property type="entry name" value="GST_NTER"/>
    <property type="match status" value="1"/>
</dbReference>
<gene>
    <name evidence="4" type="ORF">EDC56_2892</name>
</gene>
<protein>
    <submittedName>
        <fullName evidence="4">Glutathione S-transferase</fullName>
    </submittedName>
</protein>
<comment type="caution">
    <text evidence="4">The sequence shown here is derived from an EMBL/GenBank/DDBJ whole genome shotgun (WGS) entry which is preliminary data.</text>
</comment>
<reference evidence="4 5" key="1">
    <citation type="submission" date="2018-11" db="EMBL/GenBank/DDBJ databases">
        <title>Genomic Encyclopedia of Type Strains, Phase IV (KMG-IV): sequencing the most valuable type-strain genomes for metagenomic binning, comparative biology and taxonomic classification.</title>
        <authorList>
            <person name="Goeker M."/>
        </authorList>
    </citation>
    <scope>NUCLEOTIDE SEQUENCE [LARGE SCALE GENOMIC DNA]</scope>
    <source>
        <strain evidence="4 5">DSM 100316</strain>
    </source>
</reference>
<feature type="domain" description="GST N-terminal" evidence="2">
    <location>
        <begin position="1"/>
        <end position="74"/>
    </location>
</feature>
<dbReference type="AlphaFoldDB" id="A0A3N2DKC9"/>
<dbReference type="InterPro" id="IPR036249">
    <property type="entry name" value="Thioredoxin-like_sf"/>
</dbReference>
<dbReference type="GO" id="GO:0016740">
    <property type="term" value="F:transferase activity"/>
    <property type="evidence" value="ECO:0007669"/>
    <property type="project" value="UniProtKB-KW"/>
</dbReference>
<dbReference type="SFLD" id="SFLDG01150">
    <property type="entry name" value="Main.1:_Beta-like"/>
    <property type="match status" value="1"/>
</dbReference>
<dbReference type="InterPro" id="IPR040079">
    <property type="entry name" value="Glutathione_S-Trfase"/>
</dbReference>
<dbReference type="PROSITE" id="PS50405">
    <property type="entry name" value="GST_CTER"/>
    <property type="match status" value="1"/>
</dbReference>
<keyword evidence="5" id="KW-1185">Reference proteome</keyword>
<evidence type="ECO:0000256" key="1">
    <source>
        <dbReference type="RuleBase" id="RU003494"/>
    </source>
</evidence>
<dbReference type="EMBL" id="RKHR01000005">
    <property type="protein sequence ID" value="ROS00254.1"/>
    <property type="molecule type" value="Genomic_DNA"/>
</dbReference>
<dbReference type="RefSeq" id="WP_123713227.1">
    <property type="nucleotide sequence ID" value="NZ_RKHR01000005.1"/>
</dbReference>
<keyword evidence="4" id="KW-0808">Transferase</keyword>
<dbReference type="PANTHER" id="PTHR44051">
    <property type="entry name" value="GLUTATHIONE S-TRANSFERASE-RELATED"/>
    <property type="match status" value="1"/>
</dbReference>
<dbReference type="Gene3D" id="3.40.30.10">
    <property type="entry name" value="Glutaredoxin"/>
    <property type="match status" value="1"/>
</dbReference>
<dbReference type="InterPro" id="IPR004045">
    <property type="entry name" value="Glutathione_S-Trfase_N"/>
</dbReference>
<evidence type="ECO:0000313" key="5">
    <source>
        <dbReference type="Proteomes" id="UP000275394"/>
    </source>
</evidence>
<name>A0A3N2DKC9_9GAMM</name>
<dbReference type="SUPFAM" id="SSF52833">
    <property type="entry name" value="Thioredoxin-like"/>
    <property type="match status" value="1"/>
</dbReference>
<dbReference type="SFLD" id="SFLDS00019">
    <property type="entry name" value="Glutathione_Transferase_(cytos"/>
    <property type="match status" value="1"/>
</dbReference>
<dbReference type="Gene3D" id="1.20.1050.10">
    <property type="match status" value="1"/>
</dbReference>
<dbReference type="Pfam" id="PF02798">
    <property type="entry name" value="GST_N"/>
    <property type="match status" value="1"/>
</dbReference>
<dbReference type="InterPro" id="IPR004046">
    <property type="entry name" value="GST_C"/>
</dbReference>
<comment type="similarity">
    <text evidence="1">Belongs to the GST superfamily.</text>
</comment>